<evidence type="ECO:0000313" key="2">
    <source>
        <dbReference type="Proteomes" id="UP001629059"/>
    </source>
</evidence>
<sequence>MRKSLLLIFAITILSCKEEKKDFKASFATVNVDTLLTDSISIRAIAIDNDKVWYSGSRGKYGYISLTGEKAFNGVIAFDGSLPEFRAIAQTDKNVFILNVASPAKLYKINKDNKTNTVVYTEEGEKVFYDSMQFFDNKNGIAMGDPTNECLSVIVTRDGGNSWKKLSCDDLPEAEEGEAAFAASNTNIVVKGKKAWIVSGGKKSRVFFSDDMGESWKVYKTPIVQGTSTEGIYSSDFYDEEIGFAVGGDYTKAEMNTGNKIITTKGGRKWKKIADGSGFGYASCVQFMPNSEGYELIASGANGMFYSFDMGKTWKKILNDTDLHTLRFKDDKTIIAAGQNRIVRLTLK</sequence>
<evidence type="ECO:0000313" key="1">
    <source>
        <dbReference type="EMBL" id="MFL9835913.1"/>
    </source>
</evidence>
<dbReference type="PROSITE" id="PS51257">
    <property type="entry name" value="PROKAR_LIPOPROTEIN"/>
    <property type="match status" value="1"/>
</dbReference>
<gene>
    <name evidence="1" type="ORF">ABS768_00290</name>
</gene>
<protein>
    <submittedName>
        <fullName evidence="1">Oxidoreductase</fullName>
    </submittedName>
</protein>
<keyword evidence="2" id="KW-1185">Reference proteome</keyword>
<dbReference type="Gene3D" id="2.130.10.10">
    <property type="entry name" value="YVTN repeat-like/Quinoprotein amine dehydrogenase"/>
    <property type="match status" value="1"/>
</dbReference>
<dbReference type="RefSeq" id="WP_408072825.1">
    <property type="nucleotide sequence ID" value="NZ_JBELQB010000001.1"/>
</dbReference>
<name>A0ABW8Y7H2_9FLAO</name>
<accession>A0ABW8Y7H2</accession>
<dbReference type="InterPro" id="IPR015943">
    <property type="entry name" value="WD40/YVTN_repeat-like_dom_sf"/>
</dbReference>
<proteinExistence type="predicted"/>
<dbReference type="SUPFAM" id="SSF110296">
    <property type="entry name" value="Oligoxyloglucan reducing end-specific cellobiohydrolase"/>
    <property type="match status" value="1"/>
</dbReference>
<reference evidence="1 2" key="1">
    <citation type="submission" date="2024-06" db="EMBL/GenBank/DDBJ databases">
        <authorList>
            <person name="Kaempfer P."/>
            <person name="Viver T."/>
        </authorList>
    </citation>
    <scope>NUCLEOTIDE SEQUENCE [LARGE SCALE GENOMIC DNA]</scope>
    <source>
        <strain evidence="1 2">ST-75</strain>
    </source>
</reference>
<dbReference type="Proteomes" id="UP001629059">
    <property type="component" value="Unassembled WGS sequence"/>
</dbReference>
<dbReference type="PANTHER" id="PTHR47199:SF2">
    <property type="entry name" value="PHOTOSYSTEM II STABILITY_ASSEMBLY FACTOR HCF136, CHLOROPLASTIC"/>
    <property type="match status" value="1"/>
</dbReference>
<dbReference type="EMBL" id="JBELQB010000001">
    <property type="protein sequence ID" value="MFL9835913.1"/>
    <property type="molecule type" value="Genomic_DNA"/>
</dbReference>
<organism evidence="1 2">
    <name type="scientific">Flavobacterium rhizophilum</name>
    <dbReference type="NCBI Taxonomy" id="3163296"/>
    <lineage>
        <taxon>Bacteria</taxon>
        <taxon>Pseudomonadati</taxon>
        <taxon>Bacteroidota</taxon>
        <taxon>Flavobacteriia</taxon>
        <taxon>Flavobacteriales</taxon>
        <taxon>Flavobacteriaceae</taxon>
        <taxon>Flavobacterium</taxon>
    </lineage>
</organism>
<dbReference type="PANTHER" id="PTHR47199">
    <property type="entry name" value="PHOTOSYSTEM II STABILITY/ASSEMBLY FACTOR HCF136, CHLOROPLASTIC"/>
    <property type="match status" value="1"/>
</dbReference>
<comment type="caution">
    <text evidence="1">The sequence shown here is derived from an EMBL/GenBank/DDBJ whole genome shotgun (WGS) entry which is preliminary data.</text>
</comment>